<gene>
    <name evidence="7" type="ORF">COCSUDRAFT_16544</name>
</gene>
<protein>
    <submittedName>
        <fullName evidence="7">MFS general substrate transporter</fullName>
    </submittedName>
</protein>
<evidence type="ECO:0000256" key="1">
    <source>
        <dbReference type="ARBA" id="ARBA00004141"/>
    </source>
</evidence>
<feature type="transmembrane region" description="Helical" evidence="5">
    <location>
        <begin position="226"/>
        <end position="247"/>
    </location>
</feature>
<dbReference type="eggNOG" id="KOG0252">
    <property type="taxonomic scope" value="Eukaryota"/>
</dbReference>
<dbReference type="InterPro" id="IPR020846">
    <property type="entry name" value="MFS_dom"/>
</dbReference>
<dbReference type="PROSITE" id="PS50850">
    <property type="entry name" value="MFS"/>
    <property type="match status" value="1"/>
</dbReference>
<evidence type="ECO:0000256" key="5">
    <source>
        <dbReference type="SAM" id="Phobius"/>
    </source>
</evidence>
<keyword evidence="3 5" id="KW-1133">Transmembrane helix</keyword>
<dbReference type="Gene3D" id="1.20.1250.20">
    <property type="entry name" value="MFS general substrate transporter like domains"/>
    <property type="match status" value="1"/>
</dbReference>
<dbReference type="AlphaFoldDB" id="I0YV86"/>
<dbReference type="GO" id="GO:0022857">
    <property type="term" value="F:transmembrane transporter activity"/>
    <property type="evidence" value="ECO:0007669"/>
    <property type="project" value="InterPro"/>
</dbReference>
<feature type="transmembrane region" description="Helical" evidence="5">
    <location>
        <begin position="318"/>
        <end position="339"/>
    </location>
</feature>
<accession>I0YV86</accession>
<dbReference type="GO" id="GO:0016020">
    <property type="term" value="C:membrane"/>
    <property type="evidence" value="ECO:0007669"/>
    <property type="project" value="UniProtKB-SubCell"/>
</dbReference>
<keyword evidence="8" id="KW-1185">Reference proteome</keyword>
<evidence type="ECO:0000256" key="2">
    <source>
        <dbReference type="ARBA" id="ARBA00022692"/>
    </source>
</evidence>
<dbReference type="Pfam" id="PF00083">
    <property type="entry name" value="Sugar_tr"/>
    <property type="match status" value="2"/>
</dbReference>
<organism evidence="7 8">
    <name type="scientific">Coccomyxa subellipsoidea (strain C-169)</name>
    <name type="common">Green microalga</name>
    <dbReference type="NCBI Taxonomy" id="574566"/>
    <lineage>
        <taxon>Eukaryota</taxon>
        <taxon>Viridiplantae</taxon>
        <taxon>Chlorophyta</taxon>
        <taxon>core chlorophytes</taxon>
        <taxon>Trebouxiophyceae</taxon>
        <taxon>Trebouxiophyceae incertae sedis</taxon>
        <taxon>Coccomyxaceae</taxon>
        <taxon>Coccomyxa</taxon>
        <taxon>Coccomyxa subellipsoidea</taxon>
    </lineage>
</organism>
<dbReference type="Proteomes" id="UP000007264">
    <property type="component" value="Unassembled WGS sequence"/>
</dbReference>
<name>I0YV86_COCSC</name>
<feature type="transmembrane region" description="Helical" evidence="5">
    <location>
        <begin position="107"/>
        <end position="129"/>
    </location>
</feature>
<dbReference type="RefSeq" id="XP_005646849.1">
    <property type="nucleotide sequence ID" value="XM_005646792.1"/>
</dbReference>
<dbReference type="SUPFAM" id="SSF103473">
    <property type="entry name" value="MFS general substrate transporter"/>
    <property type="match status" value="1"/>
</dbReference>
<feature type="transmembrane region" description="Helical" evidence="5">
    <location>
        <begin position="83"/>
        <end position="100"/>
    </location>
</feature>
<feature type="transmembrane region" description="Helical" evidence="5">
    <location>
        <begin position="268"/>
        <end position="290"/>
    </location>
</feature>
<comment type="subcellular location">
    <subcellularLocation>
        <location evidence="1">Membrane</location>
        <topology evidence="1">Multi-pass membrane protein</topology>
    </subcellularLocation>
</comment>
<dbReference type="KEGG" id="csl:COCSUDRAFT_16544"/>
<dbReference type="InterPro" id="IPR005828">
    <property type="entry name" value="MFS_sugar_transport-like"/>
</dbReference>
<dbReference type="PANTHER" id="PTHR24064">
    <property type="entry name" value="SOLUTE CARRIER FAMILY 22 MEMBER"/>
    <property type="match status" value="1"/>
</dbReference>
<comment type="caution">
    <text evidence="7">The sequence shown here is derived from an EMBL/GenBank/DDBJ whole genome shotgun (WGS) entry which is preliminary data.</text>
</comment>
<feature type="transmembrane region" description="Helical" evidence="5">
    <location>
        <begin position="179"/>
        <end position="206"/>
    </location>
</feature>
<keyword evidence="4 5" id="KW-0472">Membrane</keyword>
<dbReference type="OrthoDB" id="433512at2759"/>
<feature type="transmembrane region" description="Helical" evidence="5">
    <location>
        <begin position="351"/>
        <end position="370"/>
    </location>
</feature>
<keyword evidence="2 5" id="KW-0812">Transmembrane</keyword>
<feature type="domain" description="Major facilitator superfamily (MFS) profile" evidence="6">
    <location>
        <begin position="34"/>
        <end position="465"/>
    </location>
</feature>
<evidence type="ECO:0000256" key="3">
    <source>
        <dbReference type="ARBA" id="ARBA00022989"/>
    </source>
</evidence>
<dbReference type="STRING" id="574566.I0YV86"/>
<evidence type="ECO:0000313" key="8">
    <source>
        <dbReference type="Proteomes" id="UP000007264"/>
    </source>
</evidence>
<dbReference type="GeneID" id="17040291"/>
<feature type="transmembrane region" description="Helical" evidence="5">
    <location>
        <begin position="135"/>
        <end position="158"/>
    </location>
</feature>
<sequence length="564" mass="62689">MHARCAVYKLRIDAAVSTLPDTCCFLCVQFWLIQWAIPGLGMFCEAYFIFSIGNVRPIITAEYPNCWKTYKECQKTLTQAPDYTQIIGIILGMCLLGVIGDRIGRKWGSVTTACLMLLGAIMLTCTFGVNTKGFTVMYLISQLVFGFGVGGEYPMAAGSAAERAEAGGLAHAKKRGREVVLTFSMQGVGNFVNTAVLCILVVIYRVAIPNYKNKAYPYAPHRLDSVWRTGFGLGIGVLLFIIFWRVYKLRESAVWKADKRAGGNRSRNLGLLFKMFWPRLFATAGSWFLWDFSFYGNKVFQSTFINILSPGASILTTLLWTLLNSGCALVGYYVSAALVDNPKVGRLRIQIFGFAMVGTLFMISAIWYHPLTTRGGLGTFQFIYFFSSFWGQFGPNCTTFLLAGELYPTGVRTSAHGISAGVAKVGALWASVWFNYLPSRTKFWTTSSFNFGGLLLTALFMPDPLRLSLSELDRRWSDILSGRVYHGEAINPKNLSIWEKMTGVGKVTIAHTLLMLSLHAARQPFLRSWRSHCLVRHVSPCLECQYQPLSHPAAGLGFPACKSD</sequence>
<evidence type="ECO:0000259" key="6">
    <source>
        <dbReference type="PROSITE" id="PS50850"/>
    </source>
</evidence>
<dbReference type="EMBL" id="AGSI01000010">
    <property type="protein sequence ID" value="EIE22305.1"/>
    <property type="molecule type" value="Genomic_DNA"/>
</dbReference>
<dbReference type="InterPro" id="IPR036259">
    <property type="entry name" value="MFS_trans_sf"/>
</dbReference>
<evidence type="ECO:0000313" key="7">
    <source>
        <dbReference type="EMBL" id="EIE22305.1"/>
    </source>
</evidence>
<reference evidence="7 8" key="1">
    <citation type="journal article" date="2012" name="Genome Biol.">
        <title>The genome of the polar eukaryotic microalga coccomyxa subellipsoidea reveals traits of cold adaptation.</title>
        <authorList>
            <person name="Blanc G."/>
            <person name="Agarkova I."/>
            <person name="Grimwood J."/>
            <person name="Kuo A."/>
            <person name="Brueggeman A."/>
            <person name="Dunigan D."/>
            <person name="Gurnon J."/>
            <person name="Ladunga I."/>
            <person name="Lindquist E."/>
            <person name="Lucas S."/>
            <person name="Pangilinan J."/>
            <person name="Proschold T."/>
            <person name="Salamov A."/>
            <person name="Schmutz J."/>
            <person name="Weeks D."/>
            <person name="Yamada T."/>
            <person name="Claverie J.M."/>
            <person name="Grigoriev I."/>
            <person name="Van Etten J."/>
            <person name="Lomsadze A."/>
            <person name="Borodovsky M."/>
        </authorList>
    </citation>
    <scope>NUCLEOTIDE SEQUENCE [LARGE SCALE GENOMIC DNA]</scope>
    <source>
        <strain evidence="7 8">C-169</strain>
    </source>
</reference>
<proteinExistence type="predicted"/>
<evidence type="ECO:0000256" key="4">
    <source>
        <dbReference type="ARBA" id="ARBA00023136"/>
    </source>
</evidence>